<name>A0A163K3K7_ABSGL</name>
<proteinExistence type="predicted"/>
<feature type="compositionally biased region" description="Acidic residues" evidence="1">
    <location>
        <begin position="249"/>
        <end position="274"/>
    </location>
</feature>
<feature type="compositionally biased region" description="Low complexity" evidence="1">
    <location>
        <begin position="47"/>
        <end position="56"/>
    </location>
</feature>
<gene>
    <name evidence="2" type="primary">ABSGL_09863.1 scaffold 11783</name>
</gene>
<accession>A0A163K3K7</accession>
<reference evidence="2" key="1">
    <citation type="submission" date="2016-04" db="EMBL/GenBank/DDBJ databases">
        <authorList>
            <person name="Evans L.H."/>
            <person name="Alamgir A."/>
            <person name="Owens N."/>
            <person name="Weber N.D."/>
            <person name="Virtaneva K."/>
            <person name="Barbian K."/>
            <person name="Babar A."/>
            <person name="Rosenke K."/>
        </authorList>
    </citation>
    <scope>NUCLEOTIDE SEQUENCE [LARGE SCALE GENOMIC DNA]</scope>
    <source>
        <strain evidence="2">CBS 101.48</strain>
    </source>
</reference>
<keyword evidence="3" id="KW-1185">Reference proteome</keyword>
<dbReference type="STRING" id="4829.A0A163K3K7"/>
<sequence length="398" mass="45384">MVYFSLPTNHQTTIPTATASTNKVILDHLLYLSIRSRIKKQQRHQQRQPSSHRSSPCHSRRERQNKAVESMVTGILSSHRNNSKHHQELDPHFGQRLHLCQLAALVFGRYDTTAGIYDIPSSPTNQHRHSLSLLTHCRMHHQENCMHDCPTTTTTTTNLARHSSTTLIQAIPVFLKVTAGLLRQTLDKQQKDKTPMMVDGEKVMGGGLPRTWYALFLDLMTQAVIEAYLCDGQVGMESIVSVFSYGYMDDENDDDPEEEDHDDQDSEDDDDNDDSLCAADHHLLFPKTRSMFIFKTQILEREQEFLNRRAGSSLQEHFQQLAAKYPVELFDQSIRNFIQMILDTMDIPALEKDGRYNTTTNSCYSPSFELADGTLFMPEIQDDDPLPSSSSLVFPKHA</sequence>
<dbReference type="AlphaFoldDB" id="A0A163K3K7"/>
<dbReference type="InParanoid" id="A0A163K3K7"/>
<evidence type="ECO:0000256" key="1">
    <source>
        <dbReference type="SAM" id="MobiDB-lite"/>
    </source>
</evidence>
<evidence type="ECO:0000313" key="2">
    <source>
        <dbReference type="EMBL" id="SAM04003.1"/>
    </source>
</evidence>
<evidence type="ECO:0000313" key="3">
    <source>
        <dbReference type="Proteomes" id="UP000078561"/>
    </source>
</evidence>
<feature type="region of interest" description="Disordered" evidence="1">
    <location>
        <begin position="249"/>
        <end position="275"/>
    </location>
</feature>
<protein>
    <submittedName>
        <fullName evidence="2">Uncharacterized protein</fullName>
    </submittedName>
</protein>
<dbReference type="OrthoDB" id="2275774at2759"/>
<organism evidence="2">
    <name type="scientific">Absidia glauca</name>
    <name type="common">Pin mould</name>
    <dbReference type="NCBI Taxonomy" id="4829"/>
    <lineage>
        <taxon>Eukaryota</taxon>
        <taxon>Fungi</taxon>
        <taxon>Fungi incertae sedis</taxon>
        <taxon>Mucoromycota</taxon>
        <taxon>Mucoromycotina</taxon>
        <taxon>Mucoromycetes</taxon>
        <taxon>Mucorales</taxon>
        <taxon>Cunninghamellaceae</taxon>
        <taxon>Absidia</taxon>
    </lineage>
</organism>
<feature type="region of interest" description="Disordered" evidence="1">
    <location>
        <begin position="38"/>
        <end position="66"/>
    </location>
</feature>
<dbReference type="Proteomes" id="UP000078561">
    <property type="component" value="Unassembled WGS sequence"/>
</dbReference>
<dbReference type="EMBL" id="LT554349">
    <property type="protein sequence ID" value="SAM04003.1"/>
    <property type="molecule type" value="Genomic_DNA"/>
</dbReference>